<evidence type="ECO:0000313" key="3">
    <source>
        <dbReference type="Proteomes" id="UP000830198"/>
    </source>
</evidence>
<sequence length="200" mass="22256">MTRHWTNYDNKGDKLIAFANGTLYKANPKPDEIDNIVRDMQMNNFAAPGLFGIPADYIREIRLQEGNDYIQVMFGKDSEEHLQIKDEATRQEVFDFLKDHLPGASYLVDTYTRFRAAKKPMIALAVVAVLFLYSLNVALRLDAGESVMAGGRIGGLLLGIASLGVNKVLMVYGALIAIAGTRTTLKMMNPPVVHLIRIVR</sequence>
<keyword evidence="3" id="KW-1185">Reference proteome</keyword>
<evidence type="ECO:0000313" key="2">
    <source>
        <dbReference type="EMBL" id="UPK68377.1"/>
    </source>
</evidence>
<accession>A0ABY4HX54</accession>
<keyword evidence="1" id="KW-1133">Transmembrane helix</keyword>
<dbReference type="RefSeq" id="WP_247810771.1">
    <property type="nucleotide sequence ID" value="NZ_CP095855.1"/>
</dbReference>
<evidence type="ECO:0000256" key="1">
    <source>
        <dbReference type="SAM" id="Phobius"/>
    </source>
</evidence>
<gene>
    <name evidence="2" type="ORF">MYF79_25820</name>
</gene>
<reference evidence="2 3" key="1">
    <citation type="submission" date="2022-04" db="EMBL/GenBank/DDBJ databases">
        <title>The arsenic-methylating capacity of Chitinophaga filiformis YT5 during chitin decomposition.</title>
        <authorList>
            <person name="Chen G."/>
            <person name="Liang Y."/>
        </authorList>
    </citation>
    <scope>NUCLEOTIDE SEQUENCE [LARGE SCALE GENOMIC DNA]</scope>
    <source>
        <strain evidence="2 3">YT5</strain>
    </source>
</reference>
<feature type="transmembrane region" description="Helical" evidence="1">
    <location>
        <begin position="153"/>
        <end position="178"/>
    </location>
</feature>
<proteinExistence type="predicted"/>
<dbReference type="EMBL" id="CP095855">
    <property type="protein sequence ID" value="UPK68377.1"/>
    <property type="molecule type" value="Genomic_DNA"/>
</dbReference>
<feature type="transmembrane region" description="Helical" evidence="1">
    <location>
        <begin position="121"/>
        <end position="141"/>
    </location>
</feature>
<keyword evidence="1" id="KW-0472">Membrane</keyword>
<keyword evidence="1" id="KW-0812">Transmembrane</keyword>
<organism evidence="2 3">
    <name type="scientific">Chitinophaga filiformis</name>
    <name type="common">Myxococcus filiformis</name>
    <name type="synonym">Flexibacter filiformis</name>
    <dbReference type="NCBI Taxonomy" id="104663"/>
    <lineage>
        <taxon>Bacteria</taxon>
        <taxon>Pseudomonadati</taxon>
        <taxon>Bacteroidota</taxon>
        <taxon>Chitinophagia</taxon>
        <taxon>Chitinophagales</taxon>
        <taxon>Chitinophagaceae</taxon>
        <taxon>Chitinophaga</taxon>
    </lineage>
</organism>
<name>A0ABY4HX54_CHIFI</name>
<dbReference type="Proteomes" id="UP000830198">
    <property type="component" value="Chromosome"/>
</dbReference>
<protein>
    <submittedName>
        <fullName evidence="2">Uncharacterized protein</fullName>
    </submittedName>
</protein>